<dbReference type="InterPro" id="IPR031329">
    <property type="entry name" value="NEUT/ALK_ceramidase_N"/>
</dbReference>
<protein>
    <recommendedName>
        <fullName evidence="4">Neutral ceramidase</fullName>
        <ecNumber evidence="4">3.5.1.23</ecNumber>
    </recommendedName>
</protein>
<keyword evidence="10" id="KW-1185">Reference proteome</keyword>
<feature type="binding site" evidence="3">
    <location>
        <position position="347"/>
    </location>
    <ligand>
        <name>Zn(2+)</name>
        <dbReference type="ChEBI" id="CHEBI:29105"/>
    </ligand>
</feature>
<dbReference type="GO" id="GO:0017040">
    <property type="term" value="F:N-acylsphingosine amidohydrolase activity"/>
    <property type="evidence" value="ECO:0007669"/>
    <property type="project" value="UniProtKB-UniRule"/>
</dbReference>
<accession>A0A969WBZ8</accession>
<keyword evidence="4" id="KW-0746">Sphingolipid metabolism</keyword>
<proteinExistence type="inferred from homology"/>
<feature type="compositionally biased region" description="Polar residues" evidence="5">
    <location>
        <begin position="865"/>
        <end position="878"/>
    </location>
</feature>
<dbReference type="Proteomes" id="UP000653472">
    <property type="component" value="Unassembled WGS sequence"/>
</dbReference>
<feature type="chain" id="PRO_5038134670" description="Neutral ceramidase" evidence="6">
    <location>
        <begin position="21"/>
        <end position="878"/>
    </location>
</feature>
<keyword evidence="3" id="KW-0479">Metal-binding</keyword>
<dbReference type="AlphaFoldDB" id="A0A969WBZ8"/>
<comment type="caution">
    <text evidence="9">The sequence shown here is derived from an EMBL/GenBank/DDBJ whole genome shotgun (WGS) entry which is preliminary data.</text>
</comment>
<evidence type="ECO:0000259" key="7">
    <source>
        <dbReference type="Pfam" id="PF04734"/>
    </source>
</evidence>
<feature type="domain" description="Neutral/alkaline non-lysosomal ceramidase N-terminal" evidence="7">
    <location>
        <begin position="109"/>
        <end position="225"/>
    </location>
</feature>
<evidence type="ECO:0000256" key="5">
    <source>
        <dbReference type="SAM" id="MobiDB-lite"/>
    </source>
</evidence>
<feature type="binding site" evidence="3">
    <location>
        <position position="675"/>
    </location>
    <ligand>
        <name>Zn(2+)</name>
        <dbReference type="ChEBI" id="CHEBI:29105"/>
    </ligand>
</feature>
<feature type="binding site" evidence="3">
    <location>
        <position position="208"/>
    </location>
    <ligand>
        <name>Zn(2+)</name>
        <dbReference type="ChEBI" id="CHEBI:29105"/>
    </ligand>
</feature>
<feature type="domain" description="Neutral/alkaline non-lysosomal ceramidase C-terminal" evidence="8">
    <location>
        <begin position="738"/>
        <end position="869"/>
    </location>
</feature>
<feature type="binding site" evidence="3">
    <location>
        <position position="638"/>
    </location>
    <ligand>
        <name>Zn(2+)</name>
        <dbReference type="ChEBI" id="CHEBI:29105"/>
    </ligand>
</feature>
<feature type="domain" description="Neutral/alkaline non-lysosomal ceramidase N-terminal" evidence="7">
    <location>
        <begin position="246"/>
        <end position="704"/>
    </location>
</feature>
<dbReference type="InterPro" id="IPR031331">
    <property type="entry name" value="NEUT/ALK_ceramidase_C"/>
</dbReference>
<evidence type="ECO:0000256" key="1">
    <source>
        <dbReference type="ARBA" id="ARBA00009835"/>
    </source>
</evidence>
<dbReference type="GO" id="GO:0016020">
    <property type="term" value="C:membrane"/>
    <property type="evidence" value="ECO:0007669"/>
    <property type="project" value="GOC"/>
</dbReference>
<sequence>MMLNPFVRFGACFVLLAALAACGSSQSVSSPDGGSGDGNSSGDATDVVDSAAAQCILDSSALQVGTTADLVIDGTTITKTHQPDAPSALETPIDDAGAATGSCAGNEQFRFGTGIYDTTGPIGGNPTGHGDMFGMVVPPQAPKGIDTRLYARAFDIESPCNGKRVVFVSVDLGAMSAIIHQEVLKKLAADATLGGLYTADNVMISATHTHTAPGGFGVPELPDLSSTLPEAINDPVEWVESLIFSDAAFDSDNFNAIVNGIVEAIRRAHANLETHGDSAPIRMSISQLLNANVNRSPPAYAQNAESERAQYLDENGHEVNVDKRFLQLSLIRNDGKAAGVLNWFAVHPTSMGNHDLLISSDNKGWAALRFEKLMGTQYTPDSSDTPDGTDNFVASFAQTDEGDTIPDLFVFDADIDGGNGPGQGVPYGMRGGTDEPYEFDEPGYQYGQPEAAAINGTKQLAQALSDFGQGTALHGPVDYRFFYADFSDDEVTDPEVLADLQAPGSPDDLYTGDKTTCTTALGFGFAVGGVNGPGPGAAGFTCVNDAPSEYKTEIRTGYNGLFNGTGYLTVEQNDTPIKVPLPGVLVTAAVTPVLCLQTLTPGYSCQKEKPVFTPSETDPVPFQIFRIGNLAVLGVPFEVTTMAGRRLRKTVLDALSPAGVDTVVIAGLSNDYLHYMATREEYSAQMYEGASTYAGPWQLAATQQEARKLALTMASGEPAPTGVAATDITIGNDAPITTDVPGDYGSIVTDANASYTQGDEVDVTWVAGYPGNDLKTMASYLYAERENADGSWTVVATDKDPELRFVWNTRSSLILTELNLAGSSTAEALWKLPLNLPAGTYRLRHEGVYRTSASEPPTPYEALSSPFTVSGTPASCPS</sequence>
<dbReference type="Gene3D" id="2.60.40.2300">
    <property type="entry name" value="Neutral/alkaline non-lysosomal ceramidase, C-terminal domain"/>
    <property type="match status" value="1"/>
</dbReference>
<dbReference type="RefSeq" id="WP_168149062.1">
    <property type="nucleotide sequence ID" value="NZ_JAAVXB010000009.1"/>
</dbReference>
<dbReference type="Pfam" id="PF17048">
    <property type="entry name" value="Ceramidse_alk_C"/>
    <property type="match status" value="1"/>
</dbReference>
<comment type="catalytic activity">
    <reaction evidence="4">
        <text>an N-acylsphing-4-enine + H2O = sphing-4-enine + a fatty acid</text>
        <dbReference type="Rhea" id="RHEA:20856"/>
        <dbReference type="ChEBI" id="CHEBI:15377"/>
        <dbReference type="ChEBI" id="CHEBI:28868"/>
        <dbReference type="ChEBI" id="CHEBI:52639"/>
        <dbReference type="ChEBI" id="CHEBI:57756"/>
        <dbReference type="EC" id="3.5.1.23"/>
    </reaction>
</comment>
<dbReference type="Pfam" id="PF04734">
    <property type="entry name" value="Ceramidase_alk"/>
    <property type="match status" value="2"/>
</dbReference>
<reference evidence="9" key="1">
    <citation type="submission" date="2020-03" db="EMBL/GenBank/DDBJ databases">
        <title>Solimonas marina sp. nov., isolated from deep seawater of the Pacific Ocean.</title>
        <authorList>
            <person name="Liu X."/>
            <person name="Lai Q."/>
            <person name="Sun F."/>
            <person name="Gai Y."/>
            <person name="Li G."/>
            <person name="Shao Z."/>
        </authorList>
    </citation>
    <scope>NUCLEOTIDE SEQUENCE</scope>
    <source>
        <strain evidence="9">C16B3</strain>
    </source>
</reference>
<dbReference type="GO" id="GO:0046514">
    <property type="term" value="P:ceramide catabolic process"/>
    <property type="evidence" value="ECO:0007669"/>
    <property type="project" value="InterPro"/>
</dbReference>
<dbReference type="GO" id="GO:0046512">
    <property type="term" value="P:sphingosine biosynthetic process"/>
    <property type="evidence" value="ECO:0007669"/>
    <property type="project" value="TreeGrafter"/>
</dbReference>
<evidence type="ECO:0000313" key="9">
    <source>
        <dbReference type="EMBL" id="NKF23744.1"/>
    </source>
</evidence>
<dbReference type="GO" id="GO:0005576">
    <property type="term" value="C:extracellular region"/>
    <property type="evidence" value="ECO:0007669"/>
    <property type="project" value="TreeGrafter"/>
</dbReference>
<evidence type="ECO:0000256" key="6">
    <source>
        <dbReference type="SAM" id="SignalP"/>
    </source>
</evidence>
<dbReference type="PANTHER" id="PTHR12670">
    <property type="entry name" value="CERAMIDASE"/>
    <property type="match status" value="1"/>
</dbReference>
<gene>
    <name evidence="9" type="ORF">G7Y82_15610</name>
</gene>
<evidence type="ECO:0000256" key="4">
    <source>
        <dbReference type="RuleBase" id="RU366019"/>
    </source>
</evidence>
<keyword evidence="6" id="KW-0732">Signal</keyword>
<comment type="cofactor">
    <cofactor evidence="3">
        <name>Zn(2+)</name>
        <dbReference type="ChEBI" id="CHEBI:29105"/>
    </cofactor>
    <text evidence="3">Binds 1 zinc ion per subunit.</text>
</comment>
<dbReference type="InterPro" id="IPR006823">
    <property type="entry name" value="Ceramidase_alk"/>
</dbReference>
<evidence type="ECO:0000256" key="3">
    <source>
        <dbReference type="PIRSR" id="PIRSR606823-2"/>
    </source>
</evidence>
<comment type="similarity">
    <text evidence="1 4">Belongs to the neutral ceramidase family.</text>
</comment>
<dbReference type="EC" id="3.5.1.23" evidence="4"/>
<evidence type="ECO:0000313" key="10">
    <source>
        <dbReference type="Proteomes" id="UP000653472"/>
    </source>
</evidence>
<evidence type="ECO:0000256" key="2">
    <source>
        <dbReference type="ARBA" id="ARBA00022801"/>
    </source>
</evidence>
<feature type="region of interest" description="Disordered" evidence="5">
    <location>
        <begin position="852"/>
        <end position="878"/>
    </location>
</feature>
<dbReference type="EMBL" id="JAAVXB010000009">
    <property type="protein sequence ID" value="NKF23744.1"/>
    <property type="molecule type" value="Genomic_DNA"/>
</dbReference>
<dbReference type="GO" id="GO:0042759">
    <property type="term" value="P:long-chain fatty acid biosynthetic process"/>
    <property type="evidence" value="ECO:0007669"/>
    <property type="project" value="TreeGrafter"/>
</dbReference>
<keyword evidence="3" id="KW-0862">Zinc</keyword>
<name>A0A969WBZ8_9GAMM</name>
<keyword evidence="2 4" id="KW-0378">Hydrolase</keyword>
<keyword evidence="4" id="KW-0443">Lipid metabolism</keyword>
<feature type="signal peptide" evidence="6">
    <location>
        <begin position="1"/>
        <end position="20"/>
    </location>
</feature>
<evidence type="ECO:0000259" key="8">
    <source>
        <dbReference type="Pfam" id="PF17048"/>
    </source>
</evidence>
<dbReference type="GO" id="GO:0046872">
    <property type="term" value="F:metal ion binding"/>
    <property type="evidence" value="ECO:0007669"/>
    <property type="project" value="UniProtKB-KW"/>
</dbReference>
<organism evidence="9 10">
    <name type="scientific">Solimonas marina</name>
    <dbReference type="NCBI Taxonomy" id="2714601"/>
    <lineage>
        <taxon>Bacteria</taxon>
        <taxon>Pseudomonadati</taxon>
        <taxon>Pseudomonadota</taxon>
        <taxon>Gammaproteobacteria</taxon>
        <taxon>Nevskiales</taxon>
        <taxon>Nevskiaceae</taxon>
        <taxon>Solimonas</taxon>
    </lineage>
</organism>
<dbReference type="PANTHER" id="PTHR12670:SF1">
    <property type="entry name" value="NEUTRAL CERAMIDASE"/>
    <property type="match status" value="1"/>
</dbReference>
<dbReference type="InterPro" id="IPR038445">
    <property type="entry name" value="NCDase_C_sf"/>
</dbReference>